<accession>A0A8S1M0J9</accession>
<organism evidence="2 3">
    <name type="scientific">Paramecium primaurelia</name>
    <dbReference type="NCBI Taxonomy" id="5886"/>
    <lineage>
        <taxon>Eukaryota</taxon>
        <taxon>Sar</taxon>
        <taxon>Alveolata</taxon>
        <taxon>Ciliophora</taxon>
        <taxon>Intramacronucleata</taxon>
        <taxon>Oligohymenophorea</taxon>
        <taxon>Peniculida</taxon>
        <taxon>Parameciidae</taxon>
        <taxon>Paramecium</taxon>
    </lineage>
</organism>
<keyword evidence="1" id="KW-0812">Transmembrane</keyword>
<dbReference type="EMBL" id="CAJJDM010000048">
    <property type="protein sequence ID" value="CAD8072072.1"/>
    <property type="molecule type" value="Genomic_DNA"/>
</dbReference>
<evidence type="ECO:0000313" key="2">
    <source>
        <dbReference type="EMBL" id="CAD8072072.1"/>
    </source>
</evidence>
<sequence>MNKFSLVFQDSLLEEKYQESQRPQILHSFKINTIIPIMSQAFQAVYWMIKNQIVLSIVYIILTIIYTFFFYKVVIRQQWFKIIDTIVLSFSLQASIMQFIPLWIQNLTDSEIIWIEDIAIQMGLHMNITQNLVQNAILYAIFITARIYFRSITEFNPMCLIFLLFTILTCYNEYQRIKGLRYQFLWKEKNQNQYFIFDDLIKESLVILNYNDVWDKFKVVYANKQFYSEYHQNPLDFFKETQLSQQKMSTLTFLHYKIQDLKSSFQIEAFWKNKNQHLFIECRKYSIMDTQIILKITTKKAYTENNMYPLLYKGILKKLKKIDRQHYHTESLKNLLAALLVKPKSIVNFKMQCINYNKLSGLLMNILRDNSALFSLSLKSEAFYTNIPLLYILMISISKYYKVSTFSVNQLNESILEIIVKGPIKKNTEQNQQLFKKLMGIIVDFIGIEQIRIENNYFMCKIMNMENPFISTMN</sequence>
<dbReference type="Proteomes" id="UP000688137">
    <property type="component" value="Unassembled WGS sequence"/>
</dbReference>
<evidence type="ECO:0008006" key="4">
    <source>
        <dbReference type="Google" id="ProtNLM"/>
    </source>
</evidence>
<evidence type="ECO:0000256" key="1">
    <source>
        <dbReference type="SAM" id="Phobius"/>
    </source>
</evidence>
<feature type="transmembrane region" description="Helical" evidence="1">
    <location>
        <begin position="53"/>
        <end position="71"/>
    </location>
</feature>
<name>A0A8S1M0J9_PARPR</name>
<protein>
    <recommendedName>
        <fullName evidence="4">Transmembrane protein</fullName>
    </recommendedName>
</protein>
<keyword evidence="3" id="KW-1185">Reference proteome</keyword>
<feature type="transmembrane region" description="Helical" evidence="1">
    <location>
        <begin position="155"/>
        <end position="174"/>
    </location>
</feature>
<comment type="caution">
    <text evidence="2">The sequence shown here is derived from an EMBL/GenBank/DDBJ whole genome shotgun (WGS) entry which is preliminary data.</text>
</comment>
<reference evidence="2" key="1">
    <citation type="submission" date="2021-01" db="EMBL/GenBank/DDBJ databases">
        <authorList>
            <consortium name="Genoscope - CEA"/>
            <person name="William W."/>
        </authorList>
    </citation>
    <scope>NUCLEOTIDE SEQUENCE</scope>
</reference>
<keyword evidence="1" id="KW-1133">Transmembrane helix</keyword>
<keyword evidence="1" id="KW-0472">Membrane</keyword>
<dbReference type="AlphaFoldDB" id="A0A8S1M0J9"/>
<proteinExistence type="predicted"/>
<evidence type="ECO:0000313" key="3">
    <source>
        <dbReference type="Proteomes" id="UP000688137"/>
    </source>
</evidence>
<gene>
    <name evidence="2" type="ORF">PPRIM_AZ9-3.1.T0480195</name>
</gene>